<reference evidence="2 3" key="1">
    <citation type="journal article" date="2015" name="Stand. Genomic Sci.">
        <title>Complete genome of Pseudomonas chlororaphis strain UFB2, a soil bacterium with antibacterial activity against bacterial canker pathogen of tomato.</title>
        <authorList>
            <person name="Deng P."/>
            <person name="Wang X."/>
            <person name="Baird S.M."/>
            <person name="Lu S.E."/>
        </authorList>
    </citation>
    <scope>NUCLEOTIDE SEQUENCE [LARGE SCALE GENOMIC DNA]</scope>
    <source>
        <strain evidence="2 3">UFB2</strain>
    </source>
</reference>
<dbReference type="AlphaFoldDB" id="A0A0G3GFY5"/>
<reference evidence="3" key="2">
    <citation type="submission" date="2015-03" db="EMBL/GenBank/DDBJ databases">
        <authorList>
            <person name="Deng P."/>
            <person name="Lu S."/>
        </authorList>
    </citation>
    <scope>NUCLEOTIDE SEQUENCE [LARGE SCALE GENOMIC DNA]</scope>
    <source>
        <strain evidence="3">UFB2</strain>
    </source>
</reference>
<feature type="region of interest" description="Disordered" evidence="1">
    <location>
        <begin position="632"/>
        <end position="662"/>
    </location>
</feature>
<feature type="compositionally biased region" description="Acidic residues" evidence="1">
    <location>
        <begin position="636"/>
        <end position="646"/>
    </location>
</feature>
<gene>
    <name evidence="2" type="ORF">VM99_10540</name>
</gene>
<sequence>MAGIRKTLAEYLEWAKLKPRTSEWSALVAYDRGKCNQLLLQEYIEKHDKHSIMPPINEAYGSSETTWSWLIDYVTDAPRLSFENNPDTTSAEVNMSMAVVGGKNVSLDDLAGFAQVNRISSFDPLDYPKLEANRVPLKDIQGTVNKDGEVVLDLGLPESQLYIWEVKGDRIEHQRRMAGAFFKRKFKEADPQKRTFSLGKLAHTTQEFMKPQSFKLRTIMEQGAATRGAANFGNGAVEVRIAMDDEPQGGFPGEDWAYPLPIDRSDLNTLVIFGSRFFMHGIIGKGTARAFEAPTAEFVGDTNGQGFTLRIKAKEGTEGYLKVPEFQVIVGSRYLTFFGYTIPIYIDADSLLTMTLYHTAGGEPYFEVGMGSEHRLRQMNFYLNGAKSFNMGLGFSAKYNFAIDPSSRRLEVKLREYQTYLQVDDTELGEFPADVRDFMKSDQFKFRVGENVANAAMTLFNGLEDIDVFVLHTLFFNSEDAVQLKTLDLTGEMVMFGAINPRLTTFSIDPVEVMLGYGGTRQFRTEPQISGVTWRVEDLDGNATGAGRIDANGLYTAPPLADIHGTYKRVKIIATGPGSGSDRHISRALVTVVARAITLNPLIEICNASSGAQPETRKFSAHSMSGALKWRVNGDGDIDERADENGENTYRAPPKQDTGSPSFTVDEIVVENVATAQQQTSLVVLKHRLPMIVIDFDLQGLPPNQTKLIPTFNAQNPDPQYLTWSCLPAGAGSIDPATMIFTASETTNSQFVLITVLLDLMGMTFDGFIILPLPLASLPPKPAQPEIPQTSAFDELSSLLGEVYDKFEATNLDTDVRKKAKGYLDNIAALAEDAQNGQ</sequence>
<name>A0A0G3GFY5_9PSED</name>
<dbReference type="EMBL" id="CP011020">
    <property type="protein sequence ID" value="AKJ98472.1"/>
    <property type="molecule type" value="Genomic_DNA"/>
</dbReference>
<dbReference type="Proteomes" id="UP000035212">
    <property type="component" value="Chromosome"/>
</dbReference>
<protein>
    <submittedName>
        <fullName evidence="2">Uncharacterized protein</fullName>
    </submittedName>
</protein>
<proteinExistence type="predicted"/>
<evidence type="ECO:0000256" key="1">
    <source>
        <dbReference type="SAM" id="MobiDB-lite"/>
    </source>
</evidence>
<accession>A0A0G3GFY5</accession>
<dbReference type="PATRIC" id="fig|587753.11.peg.2150"/>
<evidence type="ECO:0000313" key="2">
    <source>
        <dbReference type="EMBL" id="AKJ98472.1"/>
    </source>
</evidence>
<evidence type="ECO:0000313" key="3">
    <source>
        <dbReference type="Proteomes" id="UP000035212"/>
    </source>
</evidence>
<organism evidence="2 3">
    <name type="scientific">Pseudomonas chlororaphis</name>
    <dbReference type="NCBI Taxonomy" id="587753"/>
    <lineage>
        <taxon>Bacteria</taxon>
        <taxon>Pseudomonadati</taxon>
        <taxon>Pseudomonadota</taxon>
        <taxon>Gammaproteobacteria</taxon>
        <taxon>Pseudomonadales</taxon>
        <taxon>Pseudomonadaceae</taxon>
        <taxon>Pseudomonas</taxon>
    </lineage>
</organism>